<accession>A0A072THZ9</accession>
<evidence type="ECO:0000313" key="2">
    <source>
        <dbReference type="EnsemblPlants" id="KEH17179"/>
    </source>
</evidence>
<name>A0A072THZ9_MEDTR</name>
<dbReference type="Proteomes" id="UP000002051">
    <property type="component" value="Unassembled WGS sequence"/>
</dbReference>
<sequence length="352" mass="39626">MKTRRIVLDDVMTSIGWKEFCEIDEKWYEKVNVDRNSVVNKIFGNVKPAKDFPVTAFKNEYKLLHNLCTHSLLPRIRNRYRVYNNDLMILHHLTHGQRFNLPYLIIRHMIAALKDTSGNGGLPYSLALTKIFKEFKLSFIGEEATENLKPFNCTKISHLKVQDGTGTLGLHQIPLPQEAFLNKEEENPLFSLVNDVIVESHLSSQSASLDTPKTFVDHFVNPAVSTDLKLSIEDNVEPIAIPTAPLFNCENSALFGSSCLNRFLNSPKNDNPLLSDIPPIPSHFSSFDSFKSIGTSPKNDPPIEPACLNITNEMLFSEIFSLRSFMFQYFGLMAPAPSKDPGSSSNPPPNQQ</sequence>
<protein>
    <submittedName>
        <fullName evidence="1 2">Uncharacterized protein</fullName>
    </submittedName>
</protein>
<keyword evidence="3" id="KW-1185">Reference proteome</keyword>
<organism evidence="1 3">
    <name type="scientific">Medicago truncatula</name>
    <name type="common">Barrel medic</name>
    <name type="synonym">Medicago tribuloides</name>
    <dbReference type="NCBI Taxonomy" id="3880"/>
    <lineage>
        <taxon>Eukaryota</taxon>
        <taxon>Viridiplantae</taxon>
        <taxon>Streptophyta</taxon>
        <taxon>Embryophyta</taxon>
        <taxon>Tracheophyta</taxon>
        <taxon>Spermatophyta</taxon>
        <taxon>Magnoliopsida</taxon>
        <taxon>eudicotyledons</taxon>
        <taxon>Gunneridae</taxon>
        <taxon>Pentapetalae</taxon>
        <taxon>rosids</taxon>
        <taxon>fabids</taxon>
        <taxon>Fabales</taxon>
        <taxon>Fabaceae</taxon>
        <taxon>Papilionoideae</taxon>
        <taxon>50 kb inversion clade</taxon>
        <taxon>NPAAA clade</taxon>
        <taxon>Hologalegina</taxon>
        <taxon>IRL clade</taxon>
        <taxon>Trifolieae</taxon>
        <taxon>Medicago</taxon>
    </lineage>
</organism>
<reference evidence="2" key="3">
    <citation type="submission" date="2015-06" db="UniProtKB">
        <authorList>
            <consortium name="EnsemblPlants"/>
        </authorList>
    </citation>
    <scope>IDENTIFICATION</scope>
    <source>
        <strain evidence="2">cv. Jemalong A17</strain>
    </source>
</reference>
<reference evidence="1 3" key="1">
    <citation type="journal article" date="2011" name="Nature">
        <title>The Medicago genome provides insight into the evolution of rhizobial symbioses.</title>
        <authorList>
            <person name="Young N.D."/>
            <person name="Debelle F."/>
            <person name="Oldroyd G.E."/>
            <person name="Geurts R."/>
            <person name="Cannon S.B."/>
            <person name="Udvardi M.K."/>
            <person name="Benedito V.A."/>
            <person name="Mayer K.F."/>
            <person name="Gouzy J."/>
            <person name="Schoof H."/>
            <person name="Van de Peer Y."/>
            <person name="Proost S."/>
            <person name="Cook D.R."/>
            <person name="Meyers B.C."/>
            <person name="Spannagl M."/>
            <person name="Cheung F."/>
            <person name="De Mita S."/>
            <person name="Krishnakumar V."/>
            <person name="Gundlach H."/>
            <person name="Zhou S."/>
            <person name="Mudge J."/>
            <person name="Bharti A.K."/>
            <person name="Murray J.D."/>
            <person name="Naoumkina M.A."/>
            <person name="Rosen B."/>
            <person name="Silverstein K.A."/>
            <person name="Tang H."/>
            <person name="Rombauts S."/>
            <person name="Zhao P.X."/>
            <person name="Zhou P."/>
            <person name="Barbe V."/>
            <person name="Bardou P."/>
            <person name="Bechner M."/>
            <person name="Bellec A."/>
            <person name="Berger A."/>
            <person name="Berges H."/>
            <person name="Bidwell S."/>
            <person name="Bisseling T."/>
            <person name="Choisne N."/>
            <person name="Couloux A."/>
            <person name="Denny R."/>
            <person name="Deshpande S."/>
            <person name="Dai X."/>
            <person name="Doyle J.J."/>
            <person name="Dudez A.M."/>
            <person name="Farmer A.D."/>
            <person name="Fouteau S."/>
            <person name="Franken C."/>
            <person name="Gibelin C."/>
            <person name="Gish J."/>
            <person name="Goldstein S."/>
            <person name="Gonzalez A.J."/>
            <person name="Green P.J."/>
            <person name="Hallab A."/>
            <person name="Hartog M."/>
            <person name="Hua A."/>
            <person name="Humphray S.J."/>
            <person name="Jeong D.H."/>
            <person name="Jing Y."/>
            <person name="Jocker A."/>
            <person name="Kenton S.M."/>
            <person name="Kim D.J."/>
            <person name="Klee K."/>
            <person name="Lai H."/>
            <person name="Lang C."/>
            <person name="Lin S."/>
            <person name="Macmil S.L."/>
            <person name="Magdelenat G."/>
            <person name="Matthews L."/>
            <person name="McCorrison J."/>
            <person name="Monaghan E.L."/>
            <person name="Mun J.H."/>
            <person name="Najar F.Z."/>
            <person name="Nicholson C."/>
            <person name="Noirot C."/>
            <person name="O'Bleness M."/>
            <person name="Paule C.R."/>
            <person name="Poulain J."/>
            <person name="Prion F."/>
            <person name="Qin B."/>
            <person name="Qu C."/>
            <person name="Retzel E.F."/>
            <person name="Riddle C."/>
            <person name="Sallet E."/>
            <person name="Samain S."/>
            <person name="Samson N."/>
            <person name="Sanders I."/>
            <person name="Saurat O."/>
            <person name="Scarpelli C."/>
            <person name="Schiex T."/>
            <person name="Segurens B."/>
            <person name="Severin A.J."/>
            <person name="Sherrier D.J."/>
            <person name="Shi R."/>
            <person name="Sims S."/>
            <person name="Singer S.R."/>
            <person name="Sinharoy S."/>
            <person name="Sterck L."/>
            <person name="Viollet A."/>
            <person name="Wang B.B."/>
            <person name="Wang K."/>
            <person name="Wang M."/>
            <person name="Wang X."/>
            <person name="Warfsmann J."/>
            <person name="Weissenbach J."/>
            <person name="White D.D."/>
            <person name="White J.D."/>
            <person name="Wiley G.B."/>
            <person name="Wincker P."/>
            <person name="Xing Y."/>
            <person name="Yang L."/>
            <person name="Yao Z."/>
            <person name="Ying F."/>
            <person name="Zhai J."/>
            <person name="Zhou L."/>
            <person name="Zuber A."/>
            <person name="Denarie J."/>
            <person name="Dixon R.A."/>
            <person name="May G.D."/>
            <person name="Schwartz D.C."/>
            <person name="Rogers J."/>
            <person name="Quetier F."/>
            <person name="Town C.D."/>
            <person name="Roe B.A."/>
        </authorList>
    </citation>
    <scope>NUCLEOTIDE SEQUENCE [LARGE SCALE GENOMIC DNA]</scope>
    <source>
        <strain evidence="1">A17</strain>
        <strain evidence="2 3">cv. Jemalong A17</strain>
    </source>
</reference>
<proteinExistence type="predicted"/>
<dbReference type="AlphaFoldDB" id="A0A072THZ9"/>
<dbReference type="EMBL" id="KL402761">
    <property type="protein sequence ID" value="KEH17179.1"/>
    <property type="molecule type" value="Genomic_DNA"/>
</dbReference>
<dbReference type="HOGENOM" id="CLU_788392_0_0_1"/>
<reference evidence="1 3" key="2">
    <citation type="journal article" date="2014" name="BMC Genomics">
        <title>An improved genome release (version Mt4.0) for the model legume Medicago truncatula.</title>
        <authorList>
            <person name="Tang H."/>
            <person name="Krishnakumar V."/>
            <person name="Bidwell S."/>
            <person name="Rosen B."/>
            <person name="Chan A."/>
            <person name="Zhou S."/>
            <person name="Gentzbittel L."/>
            <person name="Childs K.L."/>
            <person name="Yandell M."/>
            <person name="Gundlach H."/>
            <person name="Mayer K.F."/>
            <person name="Schwartz D.C."/>
            <person name="Town C.D."/>
        </authorList>
    </citation>
    <scope>GENOME REANNOTATION</scope>
    <source>
        <strain evidence="1">A17</strain>
        <strain evidence="2 3">cv. Jemalong A17</strain>
    </source>
</reference>
<dbReference type="EnsemblPlants" id="KEH17179">
    <property type="protein sequence ID" value="KEH17179"/>
    <property type="gene ID" value="MTR_0036s0280"/>
</dbReference>
<evidence type="ECO:0000313" key="3">
    <source>
        <dbReference type="Proteomes" id="UP000002051"/>
    </source>
</evidence>
<gene>
    <name evidence="1" type="ORF">MTR_0036s0280</name>
</gene>
<evidence type="ECO:0000313" key="1">
    <source>
        <dbReference type="EMBL" id="KEH17179.1"/>
    </source>
</evidence>